<feature type="compositionally biased region" description="Polar residues" evidence="1">
    <location>
        <begin position="182"/>
        <end position="192"/>
    </location>
</feature>
<reference evidence="3" key="1">
    <citation type="submission" date="2025-08" db="UniProtKB">
        <authorList>
            <consortium name="Ensembl"/>
        </authorList>
    </citation>
    <scope>IDENTIFICATION</scope>
</reference>
<feature type="domain" description="Rho-GAP" evidence="2">
    <location>
        <begin position="1"/>
        <end position="144"/>
    </location>
</feature>
<dbReference type="InterPro" id="IPR047234">
    <property type="entry name" value="GRAF_fam"/>
</dbReference>
<evidence type="ECO:0000256" key="1">
    <source>
        <dbReference type="SAM" id="MobiDB-lite"/>
    </source>
</evidence>
<dbReference type="GO" id="GO:0007165">
    <property type="term" value="P:signal transduction"/>
    <property type="evidence" value="ECO:0007669"/>
    <property type="project" value="InterPro"/>
</dbReference>
<dbReference type="InterPro" id="IPR000198">
    <property type="entry name" value="RhoGAP_dom"/>
</dbReference>
<feature type="region of interest" description="Disordered" evidence="1">
    <location>
        <begin position="174"/>
        <end position="198"/>
    </location>
</feature>
<dbReference type="SMART" id="SM00324">
    <property type="entry name" value="RhoGAP"/>
    <property type="match status" value="1"/>
</dbReference>
<organism evidence="3 4">
    <name type="scientific">Paramormyrops kingsleyae</name>
    <dbReference type="NCBI Taxonomy" id="1676925"/>
    <lineage>
        <taxon>Eukaryota</taxon>
        <taxon>Metazoa</taxon>
        <taxon>Chordata</taxon>
        <taxon>Craniata</taxon>
        <taxon>Vertebrata</taxon>
        <taxon>Euteleostomi</taxon>
        <taxon>Actinopterygii</taxon>
        <taxon>Neopterygii</taxon>
        <taxon>Teleostei</taxon>
        <taxon>Osteoglossocephala</taxon>
        <taxon>Osteoglossomorpha</taxon>
        <taxon>Osteoglossiformes</taxon>
        <taxon>Mormyridae</taxon>
        <taxon>Paramormyrops</taxon>
    </lineage>
</organism>
<dbReference type="Pfam" id="PF00620">
    <property type="entry name" value="RhoGAP"/>
    <property type="match status" value="1"/>
</dbReference>
<dbReference type="PANTHER" id="PTHR12552:SF3">
    <property type="entry name" value="RHO GTPASE-ACTIVATING PROTEIN 42"/>
    <property type="match status" value="1"/>
</dbReference>
<proteinExistence type="predicted"/>
<dbReference type="Ensembl" id="ENSPKIT00000016065.1">
    <property type="protein sequence ID" value="ENSPKIP00000035137.1"/>
    <property type="gene ID" value="ENSPKIG00000014208.1"/>
</dbReference>
<evidence type="ECO:0000313" key="3">
    <source>
        <dbReference type="Ensembl" id="ENSPKIP00000035137.1"/>
    </source>
</evidence>
<dbReference type="GO" id="GO:0005096">
    <property type="term" value="F:GTPase activator activity"/>
    <property type="evidence" value="ECO:0007669"/>
    <property type="project" value="InterPro"/>
</dbReference>
<evidence type="ECO:0000259" key="2">
    <source>
        <dbReference type="PROSITE" id="PS50238"/>
    </source>
</evidence>
<reference evidence="3" key="2">
    <citation type="submission" date="2025-09" db="UniProtKB">
        <authorList>
            <consortium name="Ensembl"/>
        </authorList>
    </citation>
    <scope>IDENTIFICATION</scope>
</reference>
<dbReference type="PROSITE" id="PS50238">
    <property type="entry name" value="RHOGAP"/>
    <property type="match status" value="1"/>
</dbReference>
<dbReference type="InterPro" id="IPR008936">
    <property type="entry name" value="Rho_GTPase_activation_prot"/>
</dbReference>
<protein>
    <recommendedName>
        <fullName evidence="2">Rho-GAP domain-containing protein</fullName>
    </recommendedName>
</protein>
<dbReference type="Proteomes" id="UP000261540">
    <property type="component" value="Unplaced"/>
</dbReference>
<evidence type="ECO:0000313" key="4">
    <source>
        <dbReference type="Proteomes" id="UP000261540"/>
    </source>
</evidence>
<dbReference type="AlphaFoldDB" id="A0A3B3SWK2"/>
<feature type="compositionally biased region" description="Polar residues" evidence="1">
    <location>
        <begin position="314"/>
        <end position="330"/>
    </location>
</feature>
<dbReference type="SUPFAM" id="SSF48350">
    <property type="entry name" value="GTPase activation domain, GAP"/>
    <property type="match status" value="1"/>
</dbReference>
<dbReference type="Gene3D" id="1.10.555.10">
    <property type="entry name" value="Rho GTPase activation protein"/>
    <property type="match status" value="1"/>
</dbReference>
<dbReference type="PANTHER" id="PTHR12552">
    <property type="entry name" value="OLIGOPHRENIN 1"/>
    <property type="match status" value="1"/>
</dbReference>
<keyword evidence="4" id="KW-1185">Reference proteome</keyword>
<accession>A0A3B3SWK2</accession>
<name>A0A3B3SWK2_9TELE</name>
<sequence>MSTVFAPKASPDMDLDPCVWDNKTICSGLKRYLRCLSEPLMTYKLHKDFILAVKSDDLDYRVTTVQALVQKLPEKNMEMLGLLIGHLVRVSAQSRVNLMTVPNLGVVFGPTLMRSHEETVAATMNIKFQNLAVEILIENYEKIFLKAQDQEEARVLLQPRPSFLRSRGMRLSTGTKRHRSKSLVSWQASTKGDPSGNPLSWMRRLSTYPLEHDHSSFQHLTAEMFHQNSHKDTESYGRTCDFRSLVDGLASPNPRPVNTPQSLEELKYVGPKDLFFPCQKPWPDAKGHETFSFAQWDGTETPPQHDLHPKQRSHGQLDSVGNGSQLLDPQ</sequence>
<feature type="region of interest" description="Disordered" evidence="1">
    <location>
        <begin position="292"/>
        <end position="330"/>
    </location>
</feature>
<dbReference type="GeneTree" id="ENSGT00940000155492"/>